<feature type="binding site" evidence="2">
    <location>
        <position position="104"/>
    </location>
    <ligand>
        <name>substrate</name>
    </ligand>
</feature>
<dbReference type="Gene3D" id="3.40.50.1240">
    <property type="entry name" value="Phosphoglycerate mutase-like"/>
    <property type="match status" value="1"/>
</dbReference>
<gene>
    <name evidence="4" type="ORF">SNAT2548_LOCUS26491</name>
</gene>
<dbReference type="CDD" id="cd07067">
    <property type="entry name" value="HP_PGM_like"/>
    <property type="match status" value="1"/>
</dbReference>
<proteinExistence type="predicted"/>
<name>A0A812S9R4_9DINO</name>
<accession>A0A812S9R4</accession>
<evidence type="ECO:0008006" key="6">
    <source>
        <dbReference type="Google" id="ProtNLM"/>
    </source>
</evidence>
<organism evidence="4 5">
    <name type="scientific">Symbiodinium natans</name>
    <dbReference type="NCBI Taxonomy" id="878477"/>
    <lineage>
        <taxon>Eukaryota</taxon>
        <taxon>Sar</taxon>
        <taxon>Alveolata</taxon>
        <taxon>Dinophyceae</taxon>
        <taxon>Suessiales</taxon>
        <taxon>Symbiodiniaceae</taxon>
        <taxon>Symbiodinium</taxon>
    </lineage>
</organism>
<dbReference type="InterPro" id="IPR052765">
    <property type="entry name" value="PGM-Related"/>
</dbReference>
<dbReference type="Proteomes" id="UP000604046">
    <property type="component" value="Unassembled WGS sequence"/>
</dbReference>
<sequence length="434" mass="49618">MAEQSDNLTELLARLARGEMDEAVKAIQARNRDLLWHQLPERIVLLRHGQSEGNVDHLLYTSKGDSRLELTKRGIRQAREAGKRLKELSPKHGKVIICTSPFERTTQTLLALYAGGFNQENVECVHVDPQIREQEFGNFQDPGLTSKVRAEEQRVGRFYYRRPNAESSADVFDRVTQFWDKLFEDNGKGLLTDPSVKYDMCLMVTHGLTIRLMLMCLFKWSVETFASVWNLGNCEHITLKKNAAEHKYEICIEESYPQRLPWATREAWIVFNTKNAPEEMLERLGALQEARDALCDEGVREEALRIDKALDSLENKILRVRSEPYTVIDYLAIPQPRTTQKEEVLSRLVPGHGHGHKSPEEMHRLVSAPDEDDIEFIDWWGDNLSYQGKMLRLNRVSTIHSTRSMRSTSPSRNPSQCQAGGGESSAEADDPNDL</sequence>
<feature type="binding site" evidence="2">
    <location>
        <begin position="47"/>
        <end position="54"/>
    </location>
    <ligand>
        <name>substrate</name>
    </ligand>
</feature>
<dbReference type="PROSITE" id="PS00175">
    <property type="entry name" value="PG_MUTASE"/>
    <property type="match status" value="1"/>
</dbReference>
<dbReference type="SUPFAM" id="SSF53254">
    <property type="entry name" value="Phosphoglycerate mutase-like"/>
    <property type="match status" value="1"/>
</dbReference>
<dbReference type="AlphaFoldDB" id="A0A812S9R4"/>
<keyword evidence="5" id="KW-1185">Reference proteome</keyword>
<evidence type="ECO:0000313" key="4">
    <source>
        <dbReference type="EMBL" id="CAE7471807.1"/>
    </source>
</evidence>
<feature type="compositionally biased region" description="Low complexity" evidence="3">
    <location>
        <begin position="401"/>
        <end position="415"/>
    </location>
</feature>
<dbReference type="OrthoDB" id="10261749at2759"/>
<comment type="caution">
    <text evidence="4">The sequence shown here is derived from an EMBL/GenBank/DDBJ whole genome shotgun (WGS) entry which is preliminary data.</text>
</comment>
<evidence type="ECO:0000313" key="5">
    <source>
        <dbReference type="Proteomes" id="UP000604046"/>
    </source>
</evidence>
<feature type="region of interest" description="Disordered" evidence="3">
    <location>
        <begin position="400"/>
        <end position="434"/>
    </location>
</feature>
<dbReference type="SMART" id="SM00855">
    <property type="entry name" value="PGAM"/>
    <property type="match status" value="1"/>
</dbReference>
<evidence type="ECO:0000256" key="1">
    <source>
        <dbReference type="PIRSR" id="PIRSR613078-1"/>
    </source>
</evidence>
<dbReference type="GO" id="GO:0003824">
    <property type="term" value="F:catalytic activity"/>
    <property type="evidence" value="ECO:0007669"/>
    <property type="project" value="InterPro"/>
</dbReference>
<feature type="active site" description="Tele-phosphohistidine intermediate" evidence="1">
    <location>
        <position position="48"/>
    </location>
</feature>
<dbReference type="InterPro" id="IPR013078">
    <property type="entry name" value="His_Pase_superF_clade-1"/>
</dbReference>
<dbReference type="InterPro" id="IPR029033">
    <property type="entry name" value="His_PPase_superfam"/>
</dbReference>
<dbReference type="EMBL" id="CAJNDS010002434">
    <property type="protein sequence ID" value="CAE7471807.1"/>
    <property type="molecule type" value="Genomic_DNA"/>
</dbReference>
<dbReference type="InterPro" id="IPR001345">
    <property type="entry name" value="PG/BPGM_mutase_AS"/>
</dbReference>
<reference evidence="4" key="1">
    <citation type="submission" date="2021-02" db="EMBL/GenBank/DDBJ databases">
        <authorList>
            <person name="Dougan E. K."/>
            <person name="Rhodes N."/>
            <person name="Thang M."/>
            <person name="Chan C."/>
        </authorList>
    </citation>
    <scope>NUCLEOTIDE SEQUENCE</scope>
</reference>
<dbReference type="PANTHER" id="PTHR46192">
    <property type="entry name" value="BROAD-RANGE ACID PHOSPHATASE DET1"/>
    <property type="match status" value="1"/>
</dbReference>
<protein>
    <recommendedName>
        <fullName evidence="6">Broad-range acid phosphatase DET1</fullName>
    </recommendedName>
</protein>
<evidence type="ECO:0000256" key="2">
    <source>
        <dbReference type="PIRSR" id="PIRSR613078-2"/>
    </source>
</evidence>
<evidence type="ECO:0000256" key="3">
    <source>
        <dbReference type="SAM" id="MobiDB-lite"/>
    </source>
</evidence>
<feature type="active site" description="Proton donor/acceptor" evidence="1">
    <location>
        <position position="133"/>
    </location>
</feature>
<dbReference type="Pfam" id="PF00300">
    <property type="entry name" value="His_Phos_1"/>
    <property type="match status" value="1"/>
</dbReference>